<accession>A0ABN3W1Z9</accession>
<proteinExistence type="predicted"/>
<name>A0ABN3W1Z9_9ACTN</name>
<keyword evidence="4" id="KW-1185">Reference proteome</keyword>
<protein>
    <submittedName>
        <fullName evidence="3">Uncharacterized protein</fullName>
    </submittedName>
</protein>
<evidence type="ECO:0000313" key="3">
    <source>
        <dbReference type="EMBL" id="GAA2883712.1"/>
    </source>
</evidence>
<feature type="region of interest" description="Disordered" evidence="1">
    <location>
        <begin position="182"/>
        <end position="217"/>
    </location>
</feature>
<dbReference type="Proteomes" id="UP001500831">
    <property type="component" value="Unassembled WGS sequence"/>
</dbReference>
<evidence type="ECO:0000256" key="1">
    <source>
        <dbReference type="SAM" id="MobiDB-lite"/>
    </source>
</evidence>
<sequence length="260" mass="27548">MTRSAVAFALFCLLLPFCAGCDRQSASPLDGVEGVQVVAELRTVPGHWERDELEALRPPDLVVYSDGLVVREARQSTRLSPAETSELVGRLAGELPGKVENPPEVATTSDLSTLHIGVHVAGEGMRRLSVYGYGHGARTVPEKYPKGLHDAYARLTGIATGTPYTSDRVRVMTVALPDSAAEDVPDRIGDWPEGAPRLDPAPGSGGTQTDDLSGEEARAAAAHLPGFGGNPNRTSSLLAHPTRGNLIVGWRYLLPAESPA</sequence>
<feature type="chain" id="PRO_5045273750" evidence="2">
    <location>
        <begin position="20"/>
        <end position="260"/>
    </location>
</feature>
<gene>
    <name evidence="3" type="ORF">GCM10010517_46990</name>
</gene>
<dbReference type="RefSeq" id="WP_344975423.1">
    <property type="nucleotide sequence ID" value="NZ_BAAAVI010000035.1"/>
</dbReference>
<keyword evidence="2" id="KW-0732">Signal</keyword>
<feature type="signal peptide" evidence="2">
    <location>
        <begin position="1"/>
        <end position="19"/>
    </location>
</feature>
<evidence type="ECO:0000256" key="2">
    <source>
        <dbReference type="SAM" id="SignalP"/>
    </source>
</evidence>
<dbReference type="EMBL" id="BAAAVI010000035">
    <property type="protein sequence ID" value="GAA2883712.1"/>
    <property type="molecule type" value="Genomic_DNA"/>
</dbReference>
<comment type="caution">
    <text evidence="3">The sequence shown here is derived from an EMBL/GenBank/DDBJ whole genome shotgun (WGS) entry which is preliminary data.</text>
</comment>
<reference evidence="3 4" key="1">
    <citation type="journal article" date="2019" name="Int. J. Syst. Evol. Microbiol.">
        <title>The Global Catalogue of Microorganisms (GCM) 10K type strain sequencing project: providing services to taxonomists for standard genome sequencing and annotation.</title>
        <authorList>
            <consortium name="The Broad Institute Genomics Platform"/>
            <consortium name="The Broad Institute Genome Sequencing Center for Infectious Disease"/>
            <person name="Wu L."/>
            <person name="Ma J."/>
        </authorList>
    </citation>
    <scope>NUCLEOTIDE SEQUENCE [LARGE SCALE GENOMIC DNA]</scope>
    <source>
        <strain evidence="3 4">JCM 6242</strain>
    </source>
</reference>
<evidence type="ECO:0000313" key="4">
    <source>
        <dbReference type="Proteomes" id="UP001500831"/>
    </source>
</evidence>
<organism evidence="3 4">
    <name type="scientific">Streptosporangium fragile</name>
    <dbReference type="NCBI Taxonomy" id="46186"/>
    <lineage>
        <taxon>Bacteria</taxon>
        <taxon>Bacillati</taxon>
        <taxon>Actinomycetota</taxon>
        <taxon>Actinomycetes</taxon>
        <taxon>Streptosporangiales</taxon>
        <taxon>Streptosporangiaceae</taxon>
        <taxon>Streptosporangium</taxon>
    </lineage>
</organism>